<dbReference type="Proteomes" id="UP001595704">
    <property type="component" value="Unassembled WGS sequence"/>
</dbReference>
<comment type="caution">
    <text evidence="1">The sequence shown here is derived from an EMBL/GenBank/DDBJ whole genome shotgun (WGS) entry which is preliminary data.</text>
</comment>
<accession>A0ABV7UL13</accession>
<dbReference type="RefSeq" id="WP_191319294.1">
    <property type="nucleotide sequence ID" value="NZ_BNCG01000007.1"/>
</dbReference>
<gene>
    <name evidence="1" type="ORF">ACFONL_18820</name>
</gene>
<dbReference type="EMBL" id="JBHRYC010000093">
    <property type="protein sequence ID" value="MFC3639394.1"/>
    <property type="molecule type" value="Genomic_DNA"/>
</dbReference>
<sequence length="76" mass="8601">MFAHGVRRRLDMRRNQMTGRCFDGKPRPLRAAAGLADVFFLLVPGRNQFPQPGGRPDPARVADFFNVPMDMSIKID</sequence>
<name>A0ABV7UL13_9HYPH</name>
<proteinExistence type="predicted"/>
<evidence type="ECO:0000313" key="2">
    <source>
        <dbReference type="Proteomes" id="UP001595704"/>
    </source>
</evidence>
<protein>
    <submittedName>
        <fullName evidence="1">Uncharacterized protein</fullName>
    </submittedName>
</protein>
<reference evidence="2" key="1">
    <citation type="journal article" date="2019" name="Int. J. Syst. Evol. Microbiol.">
        <title>The Global Catalogue of Microorganisms (GCM) 10K type strain sequencing project: providing services to taxonomists for standard genome sequencing and annotation.</title>
        <authorList>
            <consortium name="The Broad Institute Genomics Platform"/>
            <consortium name="The Broad Institute Genome Sequencing Center for Infectious Disease"/>
            <person name="Wu L."/>
            <person name="Ma J."/>
        </authorList>
    </citation>
    <scope>NUCLEOTIDE SEQUENCE [LARGE SCALE GENOMIC DNA]</scope>
    <source>
        <strain evidence="2">KCTC 42282</strain>
    </source>
</reference>
<organism evidence="1 2">
    <name type="scientific">Camelimonas fluminis</name>
    <dbReference type="NCBI Taxonomy" id="1576911"/>
    <lineage>
        <taxon>Bacteria</taxon>
        <taxon>Pseudomonadati</taxon>
        <taxon>Pseudomonadota</taxon>
        <taxon>Alphaproteobacteria</taxon>
        <taxon>Hyphomicrobiales</taxon>
        <taxon>Chelatococcaceae</taxon>
        <taxon>Camelimonas</taxon>
    </lineage>
</organism>
<evidence type="ECO:0000313" key="1">
    <source>
        <dbReference type="EMBL" id="MFC3639394.1"/>
    </source>
</evidence>
<keyword evidence="2" id="KW-1185">Reference proteome</keyword>